<organism evidence="9 10">
    <name type="scientific">Hyalangium minutum</name>
    <dbReference type="NCBI Taxonomy" id="394096"/>
    <lineage>
        <taxon>Bacteria</taxon>
        <taxon>Pseudomonadati</taxon>
        <taxon>Myxococcota</taxon>
        <taxon>Myxococcia</taxon>
        <taxon>Myxococcales</taxon>
        <taxon>Cystobacterineae</taxon>
        <taxon>Archangiaceae</taxon>
        <taxon>Hyalangium</taxon>
    </lineage>
</organism>
<proteinExistence type="inferred from homology"/>
<keyword evidence="6 8" id="KW-1133">Transmembrane helix</keyword>
<protein>
    <recommendedName>
        <fullName evidence="8">Magnesium transport protein CorA</fullName>
    </recommendedName>
</protein>
<dbReference type="Gene3D" id="1.20.58.340">
    <property type="entry name" value="Magnesium transport protein CorA, transmembrane region"/>
    <property type="match status" value="2"/>
</dbReference>
<dbReference type="GO" id="GO:0015087">
    <property type="term" value="F:cobalt ion transmembrane transporter activity"/>
    <property type="evidence" value="ECO:0007669"/>
    <property type="project" value="UniProtKB-UniRule"/>
</dbReference>
<keyword evidence="7 8" id="KW-0472">Membrane</keyword>
<evidence type="ECO:0000256" key="1">
    <source>
        <dbReference type="ARBA" id="ARBA00004651"/>
    </source>
</evidence>
<evidence type="ECO:0000313" key="9">
    <source>
        <dbReference type="EMBL" id="KFE66645.1"/>
    </source>
</evidence>
<evidence type="ECO:0000313" key="10">
    <source>
        <dbReference type="Proteomes" id="UP000028725"/>
    </source>
</evidence>
<dbReference type="PANTHER" id="PTHR46494">
    <property type="entry name" value="CORA FAMILY METAL ION TRANSPORTER (EUROFUNG)"/>
    <property type="match status" value="1"/>
</dbReference>
<accession>A0A085WG32</accession>
<keyword evidence="4 8" id="KW-1003">Cell membrane</keyword>
<dbReference type="OrthoDB" id="9803416at2"/>
<evidence type="ECO:0000256" key="7">
    <source>
        <dbReference type="ARBA" id="ARBA00023136"/>
    </source>
</evidence>
<keyword evidence="5 8" id="KW-0812">Transmembrane</keyword>
<keyword evidence="10" id="KW-1185">Reference proteome</keyword>
<name>A0A085WG32_9BACT</name>
<dbReference type="STRING" id="394096.DB31_8859"/>
<dbReference type="Pfam" id="PF01544">
    <property type="entry name" value="CorA"/>
    <property type="match status" value="1"/>
</dbReference>
<dbReference type="GO" id="GO:0015095">
    <property type="term" value="F:magnesium ion transmembrane transporter activity"/>
    <property type="evidence" value="ECO:0007669"/>
    <property type="project" value="UniProtKB-UniRule"/>
</dbReference>
<sequence>MKVQVRVHHEGRTLSGGEELLDQPGTKWIDVLAPTEEGLMKLAERYGLHKLAVEDCLHLDQRPKLEEYPHHQFIVLQGFTPAGKDICDLTLHEHHFFLGPDWLISVHEFPFDAHDEVRRRVETDPRGTIERGVDFILYLLADTLIDRQFPIMDTFNDELEDLEVAIFEHAEKEHLQRIFELKRMLVSFRRVLSPQRDVVGLLARRGILHIQEKTTLYFRDVYDHLVRLYEQIDGGRDLLGNAMDGYLSMVANKTNDITKQLTIFATIFLPLSFIVGFFGQNFEEIQGKEFYYAMWGTILLFPVALIIWFKRNRWI</sequence>
<evidence type="ECO:0000256" key="6">
    <source>
        <dbReference type="ARBA" id="ARBA00022989"/>
    </source>
</evidence>
<evidence type="ECO:0000256" key="2">
    <source>
        <dbReference type="ARBA" id="ARBA00009765"/>
    </source>
</evidence>
<evidence type="ECO:0000256" key="5">
    <source>
        <dbReference type="ARBA" id="ARBA00022692"/>
    </source>
</evidence>
<dbReference type="InterPro" id="IPR002523">
    <property type="entry name" value="MgTranspt_CorA/ZnTranspt_ZntB"/>
</dbReference>
<dbReference type="PANTHER" id="PTHR46494:SF1">
    <property type="entry name" value="CORA FAMILY METAL ION TRANSPORTER (EUROFUNG)"/>
    <property type="match status" value="1"/>
</dbReference>
<dbReference type="AlphaFoldDB" id="A0A085WG32"/>
<feature type="transmembrane region" description="Helical" evidence="8">
    <location>
        <begin position="261"/>
        <end position="278"/>
    </location>
</feature>
<comment type="caution">
    <text evidence="9">The sequence shown here is derived from an EMBL/GenBank/DDBJ whole genome shotgun (WGS) entry which is preliminary data.</text>
</comment>
<comment type="similarity">
    <text evidence="2 8">Belongs to the CorA metal ion transporter (MIT) (TC 1.A.35) family.</text>
</comment>
<dbReference type="CDD" id="cd12822">
    <property type="entry name" value="TmCorA-like"/>
    <property type="match status" value="1"/>
</dbReference>
<dbReference type="GO" id="GO:0005886">
    <property type="term" value="C:plasma membrane"/>
    <property type="evidence" value="ECO:0007669"/>
    <property type="project" value="UniProtKB-SubCell"/>
</dbReference>
<dbReference type="EMBL" id="JMCB01000009">
    <property type="protein sequence ID" value="KFE66645.1"/>
    <property type="molecule type" value="Genomic_DNA"/>
</dbReference>
<dbReference type="GO" id="GO:0050897">
    <property type="term" value="F:cobalt ion binding"/>
    <property type="evidence" value="ECO:0007669"/>
    <property type="project" value="TreeGrafter"/>
</dbReference>
<evidence type="ECO:0000256" key="4">
    <source>
        <dbReference type="ARBA" id="ARBA00022475"/>
    </source>
</evidence>
<dbReference type="InterPro" id="IPR045863">
    <property type="entry name" value="CorA_TM1_TM2"/>
</dbReference>
<evidence type="ECO:0000256" key="3">
    <source>
        <dbReference type="ARBA" id="ARBA00022448"/>
    </source>
</evidence>
<comment type="subcellular location">
    <subcellularLocation>
        <location evidence="1">Cell membrane</location>
        <topology evidence="1">Multi-pass membrane protein</topology>
    </subcellularLocation>
    <subcellularLocation>
        <location evidence="8">Membrane</location>
        <topology evidence="8">Multi-pass membrane protein</topology>
    </subcellularLocation>
</comment>
<dbReference type="SUPFAM" id="SSF143865">
    <property type="entry name" value="CorA soluble domain-like"/>
    <property type="match status" value="1"/>
</dbReference>
<dbReference type="GO" id="GO:0000287">
    <property type="term" value="F:magnesium ion binding"/>
    <property type="evidence" value="ECO:0007669"/>
    <property type="project" value="TreeGrafter"/>
</dbReference>
<gene>
    <name evidence="8" type="primary">corA</name>
    <name evidence="9" type="ORF">DB31_8859</name>
</gene>
<dbReference type="InterPro" id="IPR045861">
    <property type="entry name" value="CorA_cytoplasmic_dom"/>
</dbReference>
<keyword evidence="8" id="KW-0460">Magnesium</keyword>
<keyword evidence="3 8" id="KW-0813">Transport</keyword>
<dbReference type="RefSeq" id="WP_044191630.1">
    <property type="nucleotide sequence ID" value="NZ_JMCB01000009.1"/>
</dbReference>
<dbReference type="InterPro" id="IPR004488">
    <property type="entry name" value="Mg/Co-transport_prot_CorA"/>
</dbReference>
<dbReference type="NCBIfam" id="TIGR00383">
    <property type="entry name" value="corA"/>
    <property type="match status" value="1"/>
</dbReference>
<dbReference type="Proteomes" id="UP000028725">
    <property type="component" value="Unassembled WGS sequence"/>
</dbReference>
<reference evidence="9 10" key="1">
    <citation type="submission" date="2014-04" db="EMBL/GenBank/DDBJ databases">
        <title>Genome assembly of Hyalangium minutum DSM 14724.</title>
        <authorList>
            <person name="Sharma G."/>
            <person name="Subramanian S."/>
        </authorList>
    </citation>
    <scope>NUCLEOTIDE SEQUENCE [LARGE SCALE GENOMIC DNA]</scope>
    <source>
        <strain evidence="9 10">DSM 14724</strain>
    </source>
</reference>
<comment type="function">
    <text evidence="8">Mediates influx of magnesium ions.</text>
</comment>
<dbReference type="Gene3D" id="3.30.460.20">
    <property type="entry name" value="CorA soluble domain-like"/>
    <property type="match status" value="1"/>
</dbReference>
<dbReference type="PATRIC" id="fig|394096.3.peg.4890"/>
<feature type="transmembrane region" description="Helical" evidence="8">
    <location>
        <begin position="290"/>
        <end position="309"/>
    </location>
</feature>
<evidence type="ECO:0000256" key="8">
    <source>
        <dbReference type="RuleBase" id="RU362010"/>
    </source>
</evidence>
<keyword evidence="8" id="KW-0406">Ion transport</keyword>
<dbReference type="SUPFAM" id="SSF144083">
    <property type="entry name" value="Magnesium transport protein CorA, transmembrane region"/>
    <property type="match status" value="1"/>
</dbReference>